<dbReference type="Pfam" id="PF03564">
    <property type="entry name" value="DUF1759"/>
    <property type="match status" value="1"/>
</dbReference>
<dbReference type="OrthoDB" id="6612201at2759"/>
<sequence length="375" mass="42013">MRDIESPLSKFHVEQESIHGTLIQLERGSEYPSVRVPIGLVILDQYYTIMAIAQEPGIDDPSTSSEVAGNNSDRPHIQLPKIQLPKFDAYTVRWIAFRDIYKSLVHDNGSLSNVEKYHYLLSAVSGNAGAVLRFVVGFQLRGNMEGTKRKCRRPTFNYELPLGQVAQFSPITFVITGRFKTVSRHLSREYRRAQRFPNTGSRRVFCCFTSRHACWIPILNVCLSHNTLRPRVPTQKLFELGHNASECSSKHLCRHCSAKHHSMIHFDTNKSNETGSSGSSLSTSSSSSSPKSSPDSTSSVFVGTAISSNLTILRTACFRIRSQCGQWISCRELVDSGSQVSAITHQCASTLELPRRQAPSRSLDCRKCQCQRLKE</sequence>
<feature type="region of interest" description="Disordered" evidence="1">
    <location>
        <begin position="267"/>
        <end position="298"/>
    </location>
</feature>
<gene>
    <name evidence="2" type="ORF">CINCED_3A006356</name>
</gene>
<dbReference type="AlphaFoldDB" id="A0A5E4M3G6"/>
<organism evidence="2 3">
    <name type="scientific">Cinara cedri</name>
    <dbReference type="NCBI Taxonomy" id="506608"/>
    <lineage>
        <taxon>Eukaryota</taxon>
        <taxon>Metazoa</taxon>
        <taxon>Ecdysozoa</taxon>
        <taxon>Arthropoda</taxon>
        <taxon>Hexapoda</taxon>
        <taxon>Insecta</taxon>
        <taxon>Pterygota</taxon>
        <taxon>Neoptera</taxon>
        <taxon>Paraneoptera</taxon>
        <taxon>Hemiptera</taxon>
        <taxon>Sternorrhyncha</taxon>
        <taxon>Aphidomorpha</taxon>
        <taxon>Aphidoidea</taxon>
        <taxon>Aphididae</taxon>
        <taxon>Lachninae</taxon>
        <taxon>Cinara</taxon>
    </lineage>
</organism>
<dbReference type="InterPro" id="IPR005312">
    <property type="entry name" value="DUF1759"/>
</dbReference>
<dbReference type="Proteomes" id="UP000325440">
    <property type="component" value="Unassembled WGS sequence"/>
</dbReference>
<evidence type="ECO:0000313" key="2">
    <source>
        <dbReference type="EMBL" id="VVC26753.1"/>
    </source>
</evidence>
<evidence type="ECO:0000256" key="1">
    <source>
        <dbReference type="SAM" id="MobiDB-lite"/>
    </source>
</evidence>
<feature type="compositionally biased region" description="Low complexity" evidence="1">
    <location>
        <begin position="269"/>
        <end position="298"/>
    </location>
</feature>
<protein>
    <submittedName>
        <fullName evidence="2">Uncharacterized protein</fullName>
    </submittedName>
</protein>
<reference evidence="2 3" key="1">
    <citation type="submission" date="2019-08" db="EMBL/GenBank/DDBJ databases">
        <authorList>
            <person name="Alioto T."/>
            <person name="Alioto T."/>
            <person name="Gomez Garrido J."/>
        </authorList>
    </citation>
    <scope>NUCLEOTIDE SEQUENCE [LARGE SCALE GENOMIC DNA]</scope>
</reference>
<accession>A0A5E4M3G6</accession>
<proteinExistence type="predicted"/>
<evidence type="ECO:0000313" key="3">
    <source>
        <dbReference type="Proteomes" id="UP000325440"/>
    </source>
</evidence>
<name>A0A5E4M3G6_9HEMI</name>
<dbReference type="EMBL" id="CABPRJ010000045">
    <property type="protein sequence ID" value="VVC26753.1"/>
    <property type="molecule type" value="Genomic_DNA"/>
</dbReference>
<keyword evidence="3" id="KW-1185">Reference proteome</keyword>